<keyword evidence="5" id="KW-0413">Isomerase</keyword>
<dbReference type="PROSITE" id="PS51198">
    <property type="entry name" value="UVRD_HELICASE_ATP_BIND"/>
    <property type="match status" value="1"/>
</dbReference>
<reference evidence="9 10" key="1">
    <citation type="submission" date="2020-02" db="EMBL/GenBank/DDBJ databases">
        <title>Genome analysis of Thermosulfuriphilus ammonigenes ST65T, an anaerobic thermophilic chemolithoautotrophic bacterium isolated from a deep-sea hydrothermal vent.</title>
        <authorList>
            <person name="Slobodkina G."/>
            <person name="Allioux M."/>
            <person name="Merkel A."/>
            <person name="Alain K."/>
            <person name="Jebbar M."/>
            <person name="Slobodkin A."/>
        </authorList>
    </citation>
    <scope>NUCLEOTIDE SEQUENCE [LARGE SCALE GENOMIC DNA]</scope>
    <source>
        <strain evidence="9 10">ST65</strain>
    </source>
</reference>
<keyword evidence="2" id="KW-0378">Hydrolase</keyword>
<keyword evidence="3 9" id="KW-0347">Helicase</keyword>
<evidence type="ECO:0000256" key="4">
    <source>
        <dbReference type="ARBA" id="ARBA00022840"/>
    </source>
</evidence>
<dbReference type="InterPro" id="IPR014016">
    <property type="entry name" value="UvrD-like_ATP-bd"/>
</dbReference>
<dbReference type="InterPro" id="IPR014017">
    <property type="entry name" value="DNA_helicase_UvrD-like_C"/>
</dbReference>
<dbReference type="Pfam" id="PF13361">
    <property type="entry name" value="UvrD_C"/>
    <property type="match status" value="1"/>
</dbReference>
<gene>
    <name evidence="9" type="ORF">G4V39_06620</name>
</gene>
<comment type="catalytic activity">
    <reaction evidence="8">
        <text>ATP + H2O = ADP + phosphate + H(+)</text>
        <dbReference type="Rhea" id="RHEA:13065"/>
        <dbReference type="ChEBI" id="CHEBI:15377"/>
        <dbReference type="ChEBI" id="CHEBI:15378"/>
        <dbReference type="ChEBI" id="CHEBI:30616"/>
        <dbReference type="ChEBI" id="CHEBI:43474"/>
        <dbReference type="ChEBI" id="CHEBI:456216"/>
        <dbReference type="EC" id="5.6.2.4"/>
    </reaction>
</comment>
<evidence type="ECO:0000256" key="8">
    <source>
        <dbReference type="ARBA" id="ARBA00048988"/>
    </source>
</evidence>
<evidence type="ECO:0000256" key="1">
    <source>
        <dbReference type="ARBA" id="ARBA00022741"/>
    </source>
</evidence>
<comment type="catalytic activity">
    <reaction evidence="6">
        <text>Couples ATP hydrolysis with the unwinding of duplex DNA by translocating in the 3'-5' direction.</text>
        <dbReference type="EC" id="5.6.2.4"/>
    </reaction>
</comment>
<dbReference type="Proteomes" id="UP000502179">
    <property type="component" value="Chromosome"/>
</dbReference>
<keyword evidence="10" id="KW-1185">Reference proteome</keyword>
<dbReference type="InterPro" id="IPR027417">
    <property type="entry name" value="P-loop_NTPase"/>
</dbReference>
<evidence type="ECO:0000313" key="9">
    <source>
        <dbReference type="EMBL" id="QIJ71956.1"/>
    </source>
</evidence>
<dbReference type="Gene3D" id="3.40.50.300">
    <property type="entry name" value="P-loop containing nucleotide triphosphate hydrolases"/>
    <property type="match status" value="3"/>
</dbReference>
<protein>
    <recommendedName>
        <fullName evidence="7">DNA 3'-5' helicase</fullName>
        <ecNumber evidence="7">5.6.2.4</ecNumber>
    </recommendedName>
</protein>
<dbReference type="GO" id="GO:0003677">
    <property type="term" value="F:DNA binding"/>
    <property type="evidence" value="ECO:0007669"/>
    <property type="project" value="InterPro"/>
</dbReference>
<dbReference type="KEGG" id="tav:G4V39_06620"/>
<dbReference type="Pfam" id="PF00580">
    <property type="entry name" value="UvrD-helicase"/>
    <property type="match status" value="1"/>
</dbReference>
<dbReference type="InterPro" id="IPR000212">
    <property type="entry name" value="DNA_helicase_UvrD/REP"/>
</dbReference>
<keyword evidence="4" id="KW-0067">ATP-binding</keyword>
<dbReference type="GO" id="GO:0000725">
    <property type="term" value="P:recombinational repair"/>
    <property type="evidence" value="ECO:0007669"/>
    <property type="project" value="TreeGrafter"/>
</dbReference>
<dbReference type="GO" id="GO:0005829">
    <property type="term" value="C:cytosol"/>
    <property type="evidence" value="ECO:0007669"/>
    <property type="project" value="TreeGrafter"/>
</dbReference>
<dbReference type="EMBL" id="CP048877">
    <property type="protein sequence ID" value="QIJ71956.1"/>
    <property type="molecule type" value="Genomic_DNA"/>
</dbReference>
<dbReference type="Gene3D" id="1.10.3170.10">
    <property type="entry name" value="Recbcd, chain B, domain 2"/>
    <property type="match status" value="1"/>
</dbReference>
<proteinExistence type="predicted"/>
<dbReference type="PROSITE" id="PS51217">
    <property type="entry name" value="UVRD_HELICASE_CTER"/>
    <property type="match status" value="1"/>
</dbReference>
<dbReference type="PANTHER" id="PTHR11070:SF67">
    <property type="entry name" value="DNA 3'-5' HELICASE"/>
    <property type="match status" value="1"/>
</dbReference>
<evidence type="ECO:0000256" key="7">
    <source>
        <dbReference type="ARBA" id="ARBA00034808"/>
    </source>
</evidence>
<dbReference type="RefSeq" id="WP_166032173.1">
    <property type="nucleotide sequence ID" value="NZ_CP048877.1"/>
</dbReference>
<sequence length="842" mass="95459">MPTNLPVPHVLQIRASAGAGKTYQLTRQYLRLLKGLGSPTPEALRSLVAITFTNVAAAEMKERIISSLKEMILSTPEGKDLSRATGLSPREAESWLETILRYYGDLQIRTIDSLVFTILKAVAFELGLRPDLEAELREDQLLARAFDRLLLEAGEGEKELERLFRQVLTTFLELENLGGFNPEGKIRFRLLTLFRQEIRKGPADSPWGPSSLKALEEELCRLGQELTEKVREHGGTFKYPAYGWEKMFQDPLRNLKATPFKKDSLAEVIKAPREVIDRLSPLYEAFRQAFDAYLLARAVERLAPYMKLYARLKEELETIRQEEGLIHGGGWLELIKEALSKGWTPHIYCKLGARLRHFLIDEFQDTSRAQWEALEALIVNCLAEGGSLVYVGDTKQAIYVWRGGDSELFQEVPQSLPADAYRLDLPYNWRSCREIVEFNNRIFSLLAEEEMALWVAKGLLYGTKPPRGVDPYASHLAARIKQTFDGAVQQLPPEAPEGGKIRLYQVKEEEAIRGLLEEMLPSSFEKYGQVALLVRSNKQAERLSTWTFEMGLPTVTENALRLAGSPLIQSLTALLRFLEYPLDNVALAGVLLGGLLPETPAEEVLRDFLVSWQRGRGALEEYEGAGTNVSLYGYLKNDRFKKDFSGVADRLEAFLGRVGRVSTYDLIRGIFDELDLWRRFPAETAFARRFLELVLRYEEEEGGDVSGFLDFWRQGGGRERLGFPEGLSAVRIMTIHAAKGLEFPAVFLPFPHWKIRFDPLVRLDDGRLGYATSPYSQKIRASLMAAKISQALEALNLLYVALTRAKRELVVFFLSSPKRQGFDIGKVLWRLIKEAGYFIEET</sequence>
<dbReference type="AlphaFoldDB" id="A0A6G7PWM6"/>
<name>A0A6G7PWM6_9BACT</name>
<accession>A0A6G7PWM6</accession>
<dbReference type="EC" id="5.6.2.4" evidence="7"/>
<keyword evidence="1" id="KW-0547">Nucleotide-binding</keyword>
<dbReference type="PANTHER" id="PTHR11070">
    <property type="entry name" value="UVRD / RECB / PCRA DNA HELICASE FAMILY MEMBER"/>
    <property type="match status" value="1"/>
</dbReference>
<evidence type="ECO:0000256" key="6">
    <source>
        <dbReference type="ARBA" id="ARBA00034617"/>
    </source>
</evidence>
<dbReference type="GO" id="GO:0043138">
    <property type="term" value="F:3'-5' DNA helicase activity"/>
    <property type="evidence" value="ECO:0007669"/>
    <property type="project" value="UniProtKB-EC"/>
</dbReference>
<dbReference type="SUPFAM" id="SSF52540">
    <property type="entry name" value="P-loop containing nucleoside triphosphate hydrolases"/>
    <property type="match status" value="1"/>
</dbReference>
<evidence type="ECO:0000256" key="2">
    <source>
        <dbReference type="ARBA" id="ARBA00022801"/>
    </source>
</evidence>
<organism evidence="9 10">
    <name type="scientific">Thermosulfuriphilus ammonigenes</name>
    <dbReference type="NCBI Taxonomy" id="1936021"/>
    <lineage>
        <taxon>Bacteria</taxon>
        <taxon>Pseudomonadati</taxon>
        <taxon>Thermodesulfobacteriota</taxon>
        <taxon>Thermodesulfobacteria</taxon>
        <taxon>Thermodesulfobacteriales</taxon>
        <taxon>Thermodesulfobacteriaceae</taxon>
        <taxon>Thermosulfuriphilus</taxon>
    </lineage>
</organism>
<evidence type="ECO:0000256" key="3">
    <source>
        <dbReference type="ARBA" id="ARBA00022806"/>
    </source>
</evidence>
<dbReference type="GO" id="GO:0005524">
    <property type="term" value="F:ATP binding"/>
    <property type="evidence" value="ECO:0007669"/>
    <property type="project" value="UniProtKB-UniRule"/>
</dbReference>
<evidence type="ECO:0000313" key="10">
    <source>
        <dbReference type="Proteomes" id="UP000502179"/>
    </source>
</evidence>
<dbReference type="GO" id="GO:0016787">
    <property type="term" value="F:hydrolase activity"/>
    <property type="evidence" value="ECO:0007669"/>
    <property type="project" value="UniProtKB-UniRule"/>
</dbReference>
<evidence type="ECO:0000256" key="5">
    <source>
        <dbReference type="ARBA" id="ARBA00023235"/>
    </source>
</evidence>